<dbReference type="OrthoDB" id="3835462at2759"/>
<name>A0A6G1LA82_9PEZI</name>
<dbReference type="AlphaFoldDB" id="A0A6G1LA82"/>
<reference evidence="1" key="1">
    <citation type="journal article" date="2020" name="Stud. Mycol.">
        <title>101 Dothideomycetes genomes: a test case for predicting lifestyles and emergence of pathogens.</title>
        <authorList>
            <person name="Haridas S."/>
            <person name="Albert R."/>
            <person name="Binder M."/>
            <person name="Bloem J."/>
            <person name="Labutti K."/>
            <person name="Salamov A."/>
            <person name="Andreopoulos B."/>
            <person name="Baker S."/>
            <person name="Barry K."/>
            <person name="Bills G."/>
            <person name="Bluhm B."/>
            <person name="Cannon C."/>
            <person name="Castanera R."/>
            <person name="Culley D."/>
            <person name="Daum C."/>
            <person name="Ezra D."/>
            <person name="Gonzalez J."/>
            <person name="Henrissat B."/>
            <person name="Kuo A."/>
            <person name="Liang C."/>
            <person name="Lipzen A."/>
            <person name="Lutzoni F."/>
            <person name="Magnuson J."/>
            <person name="Mondo S."/>
            <person name="Nolan M."/>
            <person name="Ohm R."/>
            <person name="Pangilinan J."/>
            <person name="Park H.-J."/>
            <person name="Ramirez L."/>
            <person name="Alfaro M."/>
            <person name="Sun H."/>
            <person name="Tritt A."/>
            <person name="Yoshinaga Y."/>
            <person name="Zwiers L.-H."/>
            <person name="Turgeon B."/>
            <person name="Goodwin S."/>
            <person name="Spatafora J."/>
            <person name="Crous P."/>
            <person name="Grigoriev I."/>
        </authorList>
    </citation>
    <scope>NUCLEOTIDE SEQUENCE</scope>
    <source>
        <strain evidence="1">CBS 116005</strain>
    </source>
</reference>
<evidence type="ECO:0000313" key="2">
    <source>
        <dbReference type="Proteomes" id="UP000799436"/>
    </source>
</evidence>
<evidence type="ECO:0000313" key="1">
    <source>
        <dbReference type="EMBL" id="KAF2769843.1"/>
    </source>
</evidence>
<organism evidence="1 2">
    <name type="scientific">Teratosphaeria nubilosa</name>
    <dbReference type="NCBI Taxonomy" id="161662"/>
    <lineage>
        <taxon>Eukaryota</taxon>
        <taxon>Fungi</taxon>
        <taxon>Dikarya</taxon>
        <taxon>Ascomycota</taxon>
        <taxon>Pezizomycotina</taxon>
        <taxon>Dothideomycetes</taxon>
        <taxon>Dothideomycetidae</taxon>
        <taxon>Mycosphaerellales</taxon>
        <taxon>Teratosphaeriaceae</taxon>
        <taxon>Teratosphaeria</taxon>
    </lineage>
</organism>
<sequence>MSSSVRHPVTNFTMTNIITHASLKRPYECRIGKGAITLGLNVRPHPSFTNCYSVDVVFSIYKFQKGRLTTLANIIGHIKAVLIDKSDAKLFKQDFLGEYIPDITDNETREMMKAVYTANGARRAKMAPFADALKTDRLLHLDTLIIRPLYRGCGFGEMALDMFHEVMPMLQEDMAFRGTVLLSPGCILDEDYGGRSKFDVETKLIEFYTRCGYELMQRGDRYKEGKEFSVSVMGRSI</sequence>
<keyword evidence="2" id="KW-1185">Reference proteome</keyword>
<proteinExistence type="predicted"/>
<evidence type="ECO:0008006" key="3">
    <source>
        <dbReference type="Google" id="ProtNLM"/>
    </source>
</evidence>
<dbReference type="Proteomes" id="UP000799436">
    <property type="component" value="Unassembled WGS sequence"/>
</dbReference>
<protein>
    <recommendedName>
        <fullName evidence="3">N-acetyltransferase domain-containing protein</fullName>
    </recommendedName>
</protein>
<accession>A0A6G1LA82</accession>
<gene>
    <name evidence="1" type="ORF">EJ03DRAFT_84884</name>
</gene>
<dbReference type="EMBL" id="ML995830">
    <property type="protein sequence ID" value="KAF2769843.1"/>
    <property type="molecule type" value="Genomic_DNA"/>
</dbReference>